<dbReference type="InterPro" id="IPR008928">
    <property type="entry name" value="6-hairpin_glycosidase_sf"/>
</dbReference>
<dbReference type="Pfam" id="PF00723">
    <property type="entry name" value="Glyco_hydro_15"/>
    <property type="match status" value="1"/>
</dbReference>
<dbReference type="InterPro" id="IPR011613">
    <property type="entry name" value="GH15-like"/>
</dbReference>
<dbReference type="PANTHER" id="PTHR31616">
    <property type="entry name" value="TREHALASE"/>
    <property type="match status" value="1"/>
</dbReference>
<dbReference type="GO" id="GO:0004553">
    <property type="term" value="F:hydrolase activity, hydrolyzing O-glycosyl compounds"/>
    <property type="evidence" value="ECO:0007669"/>
    <property type="project" value="TreeGrafter"/>
</dbReference>
<dbReference type="SUPFAM" id="SSF48208">
    <property type="entry name" value="Six-hairpin glycosidases"/>
    <property type="match status" value="1"/>
</dbReference>
<gene>
    <name evidence="2" type="ORF">BG53_03245</name>
</gene>
<accession>A0A9W5S0I0</accession>
<dbReference type="AlphaFoldDB" id="A0A9W5S0I0"/>
<reference evidence="2 3" key="1">
    <citation type="submission" date="2014-02" db="EMBL/GenBank/DDBJ databases">
        <title>Genome sequence of Paenibacillus darwinianus reveals adaptive mechanisms for survival in Antarctic soils.</title>
        <authorList>
            <person name="Dsouza M."/>
            <person name="Taylor M.W."/>
            <person name="Turner S.J."/>
            <person name="Aislabie J."/>
        </authorList>
    </citation>
    <scope>NUCLEOTIDE SEQUENCE [LARGE SCALE GENOMIC DNA]</scope>
    <source>
        <strain evidence="2 3">CE1</strain>
    </source>
</reference>
<dbReference type="EMBL" id="JFHU01000142">
    <property type="protein sequence ID" value="EXX87839.1"/>
    <property type="molecule type" value="Genomic_DNA"/>
</dbReference>
<feature type="domain" description="GH15-like" evidence="1">
    <location>
        <begin position="15"/>
        <end position="171"/>
    </location>
</feature>
<sequence length="344" mass="40149">MARSYEILDSLRLENGLFLAAPSNDYAYVWIRDNVYVSLAYLDKPCRTYEGIYHRWIDMLKEYEWKLDIHCRIKPVHPYEYIHARYSRDVQEINTPWGHAQNDAIGGLLFGIGEGVKRGKPVLRNEHDVRIVDKLVRYLYTLEYWKCGDSGAWEENVEVRSSSIAACVAGLRNVKGIVEVPQSMIDKGMTALYELFPYETSARKYDLAQLSLIYPFRVFGDEMSEVVLKQVEAQLVRDKGVIRYECDSYYSTYERELGRHMPDECYRGAEAEWCFGFAFLALAWIQLGNRQKAEYYLRKQEDVMLEDGSIPELYYSRSDVWNGNTPLAWTQAMYIVAKQALEKE</sequence>
<evidence type="ECO:0000313" key="2">
    <source>
        <dbReference type="EMBL" id="EXX87839.1"/>
    </source>
</evidence>
<dbReference type="Gene3D" id="1.50.10.10">
    <property type="match status" value="2"/>
</dbReference>
<proteinExistence type="predicted"/>
<dbReference type="InterPro" id="IPR012341">
    <property type="entry name" value="6hp_glycosidase-like_sf"/>
</dbReference>
<keyword evidence="3" id="KW-1185">Reference proteome</keyword>
<dbReference type="Proteomes" id="UP000053750">
    <property type="component" value="Unassembled WGS sequence"/>
</dbReference>
<keyword evidence="2" id="KW-0378">Hydrolase</keyword>
<comment type="caution">
    <text evidence="2">The sequence shown here is derived from an EMBL/GenBank/DDBJ whole genome shotgun (WGS) entry which is preliminary data.</text>
</comment>
<name>A0A9W5S0I0_9BACL</name>
<protein>
    <submittedName>
        <fullName evidence="2">Glycoside hydrolase family 15</fullName>
    </submittedName>
</protein>
<dbReference type="GO" id="GO:0005975">
    <property type="term" value="P:carbohydrate metabolic process"/>
    <property type="evidence" value="ECO:0007669"/>
    <property type="project" value="InterPro"/>
</dbReference>
<evidence type="ECO:0000259" key="1">
    <source>
        <dbReference type="Pfam" id="PF00723"/>
    </source>
</evidence>
<evidence type="ECO:0000313" key="3">
    <source>
        <dbReference type="Proteomes" id="UP000053750"/>
    </source>
</evidence>
<dbReference type="PANTHER" id="PTHR31616:SF0">
    <property type="entry name" value="GLUCAN 1,4-ALPHA-GLUCOSIDASE"/>
    <property type="match status" value="1"/>
</dbReference>
<organism evidence="2 3">
    <name type="scientific">Paenibacillus darwinianus</name>
    <dbReference type="NCBI Taxonomy" id="1380763"/>
    <lineage>
        <taxon>Bacteria</taxon>
        <taxon>Bacillati</taxon>
        <taxon>Bacillota</taxon>
        <taxon>Bacilli</taxon>
        <taxon>Bacillales</taxon>
        <taxon>Paenibacillaceae</taxon>
        <taxon>Paenibacillus</taxon>
    </lineage>
</organism>